<evidence type="ECO:0000313" key="1">
    <source>
        <dbReference type="EMBL" id="OOW77122.1"/>
    </source>
</evidence>
<organism evidence="1 2">
    <name type="scientific">Xanthomonas axonopodis pv. clitoriae</name>
    <dbReference type="NCBI Taxonomy" id="487828"/>
    <lineage>
        <taxon>Bacteria</taxon>
        <taxon>Pseudomonadati</taxon>
        <taxon>Pseudomonadota</taxon>
        <taxon>Gammaproteobacteria</taxon>
        <taxon>Lysobacterales</taxon>
        <taxon>Lysobacteraceae</taxon>
        <taxon>Xanthomonas</taxon>
    </lineage>
</organism>
<dbReference type="AlphaFoldDB" id="A0AB73ML74"/>
<reference evidence="1 2" key="1">
    <citation type="submission" date="2015-12" db="EMBL/GenBank/DDBJ databases">
        <authorList>
            <person name="Bansal K."/>
            <person name="Midha S."/>
            <person name="Patil P.B."/>
        </authorList>
    </citation>
    <scope>NUCLEOTIDE SEQUENCE [LARGE SCALE GENOMIC DNA]</scope>
    <source>
        <strain evidence="1 2">LMG9045</strain>
    </source>
</reference>
<gene>
    <name evidence="1" type="ORF">Xclt_03325</name>
</gene>
<dbReference type="Proteomes" id="UP000190210">
    <property type="component" value="Unassembled WGS sequence"/>
</dbReference>
<protein>
    <submittedName>
        <fullName evidence="1">Uncharacterized protein</fullName>
    </submittedName>
</protein>
<proteinExistence type="predicted"/>
<sequence length="104" mass="11436">MCANLIRLRACRFYLLHPRHLGRQGMALRHRTQGLQLRDSSLVPQAPSPLLPLGIVHASRLDQQADAHEVGALEILGHSGETHRAALDAPLSRRPAPDRLSACN</sequence>
<dbReference type="EMBL" id="LOKA01000056">
    <property type="protein sequence ID" value="OOW77122.1"/>
    <property type="molecule type" value="Genomic_DNA"/>
</dbReference>
<evidence type="ECO:0000313" key="2">
    <source>
        <dbReference type="Proteomes" id="UP000190210"/>
    </source>
</evidence>
<accession>A0AB73ML74</accession>
<name>A0AB73ML74_9XANT</name>
<comment type="caution">
    <text evidence="1">The sequence shown here is derived from an EMBL/GenBank/DDBJ whole genome shotgun (WGS) entry which is preliminary data.</text>
</comment>